<evidence type="ECO:0000256" key="3">
    <source>
        <dbReference type="RuleBase" id="RU004409"/>
    </source>
</evidence>
<dbReference type="InterPro" id="IPR038309">
    <property type="entry name" value="Rsd/AlgQ_sf"/>
</dbReference>
<comment type="similarity">
    <text evidence="3">Belongs to the Rsd/AlgQ family.</text>
</comment>
<evidence type="ECO:0000313" key="5">
    <source>
        <dbReference type="Proteomes" id="UP000253250"/>
    </source>
</evidence>
<organism evidence="4 5">
    <name type="scientific">Acidiferrobacter thiooxydans</name>
    <dbReference type="NCBI Taxonomy" id="163359"/>
    <lineage>
        <taxon>Bacteria</taxon>
        <taxon>Pseudomonadati</taxon>
        <taxon>Pseudomonadota</taxon>
        <taxon>Gammaproteobacteria</taxon>
        <taxon>Acidiferrobacterales</taxon>
        <taxon>Acidiferrobacteraceae</taxon>
        <taxon>Acidiferrobacter</taxon>
    </lineage>
</organism>
<dbReference type="AlphaFoldDB" id="A0A368HID0"/>
<dbReference type="Proteomes" id="UP000253250">
    <property type="component" value="Unassembled WGS sequence"/>
</dbReference>
<evidence type="ECO:0000313" key="4">
    <source>
        <dbReference type="EMBL" id="RCN59136.1"/>
    </source>
</evidence>
<accession>A0A368HID0</accession>
<keyword evidence="2 3" id="KW-0804">Transcription</keyword>
<gene>
    <name evidence="4" type="ORF">C4900_05285</name>
</gene>
<name>A0A368HID0_9GAMM</name>
<keyword evidence="1 3" id="KW-0805">Transcription regulation</keyword>
<keyword evidence="5" id="KW-1185">Reference proteome</keyword>
<sequence length="141" mass="15620">MATATRGVVDRRAAGRGMIERLLAERREMLVLFCRVAGLDPFAGEAVGDGVLQAFCQILVDYMAAAHFSLYQHLVDGRERRRAVVTLGARSMGVSRPVRRSPFASTTSTPTSVIALRPPTSRRISRHWARPWRRASSSRIG</sequence>
<dbReference type="Pfam" id="PF04353">
    <property type="entry name" value="Rsd_AlgQ"/>
    <property type="match status" value="1"/>
</dbReference>
<dbReference type="InterPro" id="IPR007448">
    <property type="entry name" value="Sigma70_reg_Rsd_AlgQ"/>
</dbReference>
<evidence type="ECO:0008006" key="6">
    <source>
        <dbReference type="Google" id="ProtNLM"/>
    </source>
</evidence>
<reference evidence="4 5" key="1">
    <citation type="submission" date="2018-02" db="EMBL/GenBank/DDBJ databases">
        <title>Insights into the biology of acidophilic members of the Acidiferrobacteraceae family derived from comparative genomic analyses.</title>
        <authorList>
            <person name="Issotta F."/>
            <person name="Thyssen C."/>
            <person name="Mena C."/>
            <person name="Moya A."/>
            <person name="Bellenberg S."/>
            <person name="Sproer C."/>
            <person name="Covarrubias P.C."/>
            <person name="Sand W."/>
            <person name="Quatrini R."/>
            <person name="Vera M."/>
        </authorList>
    </citation>
    <scope>NUCLEOTIDE SEQUENCE [LARGE SCALE GENOMIC DNA]</scope>
    <source>
        <strain evidence="5">m-1</strain>
    </source>
</reference>
<dbReference type="OrthoDB" id="5567237at2"/>
<evidence type="ECO:0000256" key="1">
    <source>
        <dbReference type="ARBA" id="ARBA00023015"/>
    </source>
</evidence>
<dbReference type="EMBL" id="PSYR01000001">
    <property type="protein sequence ID" value="RCN59136.1"/>
    <property type="molecule type" value="Genomic_DNA"/>
</dbReference>
<comment type="caution">
    <text evidence="4">The sequence shown here is derived from an EMBL/GenBank/DDBJ whole genome shotgun (WGS) entry which is preliminary data.</text>
</comment>
<dbReference type="Gene3D" id="1.20.120.1370">
    <property type="entry name" value="Regulator of RNA polymerase sigma(70) subunit, domain 4"/>
    <property type="match status" value="1"/>
</dbReference>
<proteinExistence type="inferred from homology"/>
<evidence type="ECO:0000256" key="2">
    <source>
        <dbReference type="ARBA" id="ARBA00023163"/>
    </source>
</evidence>
<dbReference type="GO" id="GO:0006355">
    <property type="term" value="P:regulation of DNA-templated transcription"/>
    <property type="evidence" value="ECO:0007669"/>
    <property type="project" value="InterPro"/>
</dbReference>
<protein>
    <recommendedName>
        <fullName evidence="6">Rsd/AlgQ family anti-sigma factor</fullName>
    </recommendedName>
</protein>